<dbReference type="AlphaFoldDB" id="A0A9K3EDK4"/>
<evidence type="ECO:0000256" key="1">
    <source>
        <dbReference type="SAM" id="MobiDB-lite"/>
    </source>
</evidence>
<protein>
    <submittedName>
        <fullName evidence="2">Uncharacterized protein</fullName>
    </submittedName>
</protein>
<sequence>MSTSFNSNPRSPATSSKLQLSGVGGVSRAIRSSSSKKTVEAAPPCNRQLFIFFADFRYGSSWAVISEASRTLRDLHLPTSPHILPNCDQQSIKGILSESSSSYSLTQ</sequence>
<gene>
    <name evidence="2" type="ORF">HanXRQr2_Chr13g0570581</name>
</gene>
<keyword evidence="3" id="KW-1185">Reference proteome</keyword>
<reference evidence="2" key="2">
    <citation type="submission" date="2020-06" db="EMBL/GenBank/DDBJ databases">
        <title>Helianthus annuus Genome sequencing and assembly Release 2.</title>
        <authorList>
            <person name="Gouzy J."/>
            <person name="Langlade N."/>
            <person name="Munos S."/>
        </authorList>
    </citation>
    <scope>NUCLEOTIDE SEQUENCE</scope>
    <source>
        <tissue evidence="2">Leaves</tissue>
    </source>
</reference>
<organism evidence="2 3">
    <name type="scientific">Helianthus annuus</name>
    <name type="common">Common sunflower</name>
    <dbReference type="NCBI Taxonomy" id="4232"/>
    <lineage>
        <taxon>Eukaryota</taxon>
        <taxon>Viridiplantae</taxon>
        <taxon>Streptophyta</taxon>
        <taxon>Embryophyta</taxon>
        <taxon>Tracheophyta</taxon>
        <taxon>Spermatophyta</taxon>
        <taxon>Magnoliopsida</taxon>
        <taxon>eudicotyledons</taxon>
        <taxon>Gunneridae</taxon>
        <taxon>Pentapetalae</taxon>
        <taxon>asterids</taxon>
        <taxon>campanulids</taxon>
        <taxon>Asterales</taxon>
        <taxon>Asteraceae</taxon>
        <taxon>Asteroideae</taxon>
        <taxon>Heliantheae alliance</taxon>
        <taxon>Heliantheae</taxon>
        <taxon>Helianthus</taxon>
    </lineage>
</organism>
<comment type="caution">
    <text evidence="2">The sequence shown here is derived from an EMBL/GenBank/DDBJ whole genome shotgun (WGS) entry which is preliminary data.</text>
</comment>
<accession>A0A9K3EDK4</accession>
<evidence type="ECO:0000313" key="2">
    <source>
        <dbReference type="EMBL" id="KAF5771915.1"/>
    </source>
</evidence>
<dbReference type="EMBL" id="MNCJ02000328">
    <property type="protein sequence ID" value="KAF5771915.1"/>
    <property type="molecule type" value="Genomic_DNA"/>
</dbReference>
<evidence type="ECO:0000313" key="3">
    <source>
        <dbReference type="Proteomes" id="UP000215914"/>
    </source>
</evidence>
<dbReference type="Gramene" id="mRNA:HanXRQr2_Chr13g0570581">
    <property type="protein sequence ID" value="mRNA:HanXRQr2_Chr13g0570581"/>
    <property type="gene ID" value="HanXRQr2_Chr13g0570581"/>
</dbReference>
<feature type="region of interest" description="Disordered" evidence="1">
    <location>
        <begin position="1"/>
        <end position="25"/>
    </location>
</feature>
<dbReference type="Proteomes" id="UP000215914">
    <property type="component" value="Unassembled WGS sequence"/>
</dbReference>
<reference evidence="2" key="1">
    <citation type="journal article" date="2017" name="Nature">
        <title>The sunflower genome provides insights into oil metabolism, flowering and Asterid evolution.</title>
        <authorList>
            <person name="Badouin H."/>
            <person name="Gouzy J."/>
            <person name="Grassa C.J."/>
            <person name="Murat F."/>
            <person name="Staton S.E."/>
            <person name="Cottret L."/>
            <person name="Lelandais-Briere C."/>
            <person name="Owens G.L."/>
            <person name="Carrere S."/>
            <person name="Mayjonade B."/>
            <person name="Legrand L."/>
            <person name="Gill N."/>
            <person name="Kane N.C."/>
            <person name="Bowers J.E."/>
            <person name="Hubner S."/>
            <person name="Bellec A."/>
            <person name="Berard A."/>
            <person name="Berges H."/>
            <person name="Blanchet N."/>
            <person name="Boniface M.C."/>
            <person name="Brunel D."/>
            <person name="Catrice O."/>
            <person name="Chaidir N."/>
            <person name="Claudel C."/>
            <person name="Donnadieu C."/>
            <person name="Faraut T."/>
            <person name="Fievet G."/>
            <person name="Helmstetter N."/>
            <person name="King M."/>
            <person name="Knapp S.J."/>
            <person name="Lai Z."/>
            <person name="Le Paslier M.C."/>
            <person name="Lippi Y."/>
            <person name="Lorenzon L."/>
            <person name="Mandel J.R."/>
            <person name="Marage G."/>
            <person name="Marchand G."/>
            <person name="Marquand E."/>
            <person name="Bret-Mestries E."/>
            <person name="Morien E."/>
            <person name="Nambeesan S."/>
            <person name="Nguyen T."/>
            <person name="Pegot-Espagnet P."/>
            <person name="Pouilly N."/>
            <person name="Raftis F."/>
            <person name="Sallet E."/>
            <person name="Schiex T."/>
            <person name="Thomas J."/>
            <person name="Vandecasteele C."/>
            <person name="Vares D."/>
            <person name="Vear F."/>
            <person name="Vautrin S."/>
            <person name="Crespi M."/>
            <person name="Mangin B."/>
            <person name="Burke J.M."/>
            <person name="Salse J."/>
            <person name="Munos S."/>
            <person name="Vincourt P."/>
            <person name="Rieseberg L.H."/>
            <person name="Langlade N.B."/>
        </authorList>
    </citation>
    <scope>NUCLEOTIDE SEQUENCE</scope>
    <source>
        <tissue evidence="2">Leaves</tissue>
    </source>
</reference>
<feature type="compositionally biased region" description="Polar residues" evidence="1">
    <location>
        <begin position="1"/>
        <end position="19"/>
    </location>
</feature>
<name>A0A9K3EDK4_HELAN</name>
<proteinExistence type="predicted"/>